<evidence type="ECO:0000313" key="3">
    <source>
        <dbReference type="Proteomes" id="UP000324222"/>
    </source>
</evidence>
<organism evidence="2 3">
    <name type="scientific">Portunus trituberculatus</name>
    <name type="common">Swimming crab</name>
    <name type="synonym">Neptunus trituberculatus</name>
    <dbReference type="NCBI Taxonomy" id="210409"/>
    <lineage>
        <taxon>Eukaryota</taxon>
        <taxon>Metazoa</taxon>
        <taxon>Ecdysozoa</taxon>
        <taxon>Arthropoda</taxon>
        <taxon>Crustacea</taxon>
        <taxon>Multicrustacea</taxon>
        <taxon>Malacostraca</taxon>
        <taxon>Eumalacostraca</taxon>
        <taxon>Eucarida</taxon>
        <taxon>Decapoda</taxon>
        <taxon>Pleocyemata</taxon>
        <taxon>Brachyura</taxon>
        <taxon>Eubrachyura</taxon>
        <taxon>Portunoidea</taxon>
        <taxon>Portunidae</taxon>
        <taxon>Portuninae</taxon>
        <taxon>Portunus</taxon>
    </lineage>
</organism>
<proteinExistence type="predicted"/>
<keyword evidence="1" id="KW-1133">Transmembrane helix</keyword>
<evidence type="ECO:0000256" key="1">
    <source>
        <dbReference type="SAM" id="Phobius"/>
    </source>
</evidence>
<protein>
    <submittedName>
        <fullName evidence="2">Uncharacterized protein</fullName>
    </submittedName>
</protein>
<evidence type="ECO:0000313" key="2">
    <source>
        <dbReference type="EMBL" id="MPC82799.1"/>
    </source>
</evidence>
<keyword evidence="3" id="KW-1185">Reference proteome</keyword>
<gene>
    <name evidence="2" type="ORF">E2C01_077482</name>
</gene>
<dbReference type="AlphaFoldDB" id="A0A5B7ILI1"/>
<keyword evidence="1" id="KW-0472">Membrane</keyword>
<name>A0A5B7ILI1_PORTR</name>
<feature type="transmembrane region" description="Helical" evidence="1">
    <location>
        <begin position="31"/>
        <end position="51"/>
    </location>
</feature>
<keyword evidence="1" id="KW-0812">Transmembrane</keyword>
<dbReference type="Proteomes" id="UP000324222">
    <property type="component" value="Unassembled WGS sequence"/>
</dbReference>
<reference evidence="2 3" key="1">
    <citation type="submission" date="2019-05" db="EMBL/GenBank/DDBJ databases">
        <title>Another draft genome of Portunus trituberculatus and its Hox gene families provides insights of decapod evolution.</title>
        <authorList>
            <person name="Jeong J.-H."/>
            <person name="Song I."/>
            <person name="Kim S."/>
            <person name="Choi T."/>
            <person name="Kim D."/>
            <person name="Ryu S."/>
            <person name="Kim W."/>
        </authorList>
    </citation>
    <scope>NUCLEOTIDE SEQUENCE [LARGE SCALE GENOMIC DNA]</scope>
    <source>
        <tissue evidence="2">Muscle</tissue>
    </source>
</reference>
<comment type="caution">
    <text evidence="2">The sequence shown here is derived from an EMBL/GenBank/DDBJ whole genome shotgun (WGS) entry which is preliminary data.</text>
</comment>
<accession>A0A5B7ILI1</accession>
<dbReference type="EMBL" id="VSRR010060774">
    <property type="protein sequence ID" value="MPC82799.1"/>
    <property type="molecule type" value="Genomic_DNA"/>
</dbReference>
<sequence length="102" mass="11594">MRSRGGDERRMRKVIGEEYIMVGNYDDDGSTVIIFLAPNGSFLALCNLAIINHTSDRRLMNVKRKKEETERKKGCPVNVLIVGTAWDKIRAFSLAIVRKIII</sequence>